<dbReference type="SMART" id="SM00387">
    <property type="entry name" value="HATPase_c"/>
    <property type="match status" value="1"/>
</dbReference>
<keyword evidence="8" id="KW-0812">Transmembrane</keyword>
<evidence type="ECO:0000259" key="9">
    <source>
        <dbReference type="PROSITE" id="PS50109"/>
    </source>
</evidence>
<feature type="domain" description="HAMP" evidence="10">
    <location>
        <begin position="101"/>
        <end position="153"/>
    </location>
</feature>
<keyword evidence="4" id="KW-0597">Phosphoprotein</keyword>
<dbReference type="CDD" id="cd00082">
    <property type="entry name" value="HisKA"/>
    <property type="match status" value="1"/>
</dbReference>
<sequence>MKRSDSIVIRLTALVFILLFLTIAILLILVNNQMNNHFSQYLTNMSHMMGNSQMGMGMGSMHGSMHGPAESTYISAVHQSLLWVGIGMIGVSVVVSYFVVREIMRPLSTLTGAVQKVRTGNYGQTVSVERHDEVGVLTESFNEMSEELARNDKMRRQLFANIAHELRTPLAILQGNLEGMIDDIIPTDKKILLSMADETVRMGRLIQDLRDLSLAEIDELTLHKEKADINVMLERAVSMLQPLCDEKSLTVRQHLSPDLPSLFIDVDRINQVIYNLLNNAIRYIDEGCSITVSTMGVTVEGKPYAQVQIADTGKGIAPDDLDHIFQYFYRSEQSRNRKSGGSGIGLALAQQFIRSHGGNIWVDSTVGKGTTFTFILPFSQDDPR</sequence>
<feature type="domain" description="Histidine kinase" evidence="9">
    <location>
        <begin position="161"/>
        <end position="380"/>
    </location>
</feature>
<dbReference type="SUPFAM" id="SSF158472">
    <property type="entry name" value="HAMP domain-like"/>
    <property type="match status" value="1"/>
</dbReference>
<dbReference type="InterPro" id="IPR036097">
    <property type="entry name" value="HisK_dim/P_sf"/>
</dbReference>
<dbReference type="Proteomes" id="UP001206692">
    <property type="component" value="Unassembled WGS sequence"/>
</dbReference>
<comment type="catalytic activity">
    <reaction evidence="1">
        <text>ATP + protein L-histidine = ADP + protein N-phospho-L-histidine.</text>
        <dbReference type="EC" id="2.7.13.3"/>
    </reaction>
</comment>
<keyword evidence="12" id="KW-1185">Reference proteome</keyword>
<keyword evidence="8" id="KW-1133">Transmembrane helix</keyword>
<dbReference type="EMBL" id="JANGEW010000002">
    <property type="protein sequence ID" value="MCQ5341823.1"/>
    <property type="molecule type" value="Genomic_DNA"/>
</dbReference>
<dbReference type="InterPro" id="IPR004358">
    <property type="entry name" value="Sig_transdc_His_kin-like_C"/>
</dbReference>
<dbReference type="Gene3D" id="3.30.565.10">
    <property type="entry name" value="Histidine kinase-like ATPase, C-terminal domain"/>
    <property type="match status" value="1"/>
</dbReference>
<dbReference type="InterPro" id="IPR005467">
    <property type="entry name" value="His_kinase_dom"/>
</dbReference>
<protein>
    <recommendedName>
        <fullName evidence="3">histidine kinase</fullName>
        <ecNumber evidence="3">2.7.13.3</ecNumber>
    </recommendedName>
</protein>
<dbReference type="SUPFAM" id="SSF47384">
    <property type="entry name" value="Homodimeric domain of signal transducing histidine kinase"/>
    <property type="match status" value="1"/>
</dbReference>
<dbReference type="RefSeq" id="WP_062411788.1">
    <property type="nucleotide sequence ID" value="NZ_JAJCIO010000002.1"/>
</dbReference>
<feature type="transmembrane region" description="Helical" evidence="8">
    <location>
        <begin position="7"/>
        <end position="30"/>
    </location>
</feature>
<evidence type="ECO:0000256" key="8">
    <source>
        <dbReference type="SAM" id="Phobius"/>
    </source>
</evidence>
<evidence type="ECO:0000313" key="12">
    <source>
        <dbReference type="Proteomes" id="UP001206692"/>
    </source>
</evidence>
<reference evidence="11 12" key="1">
    <citation type="submission" date="2022-06" db="EMBL/GenBank/DDBJ databases">
        <title>Isolation of gut microbiota from human fecal samples.</title>
        <authorList>
            <person name="Pamer E.G."/>
            <person name="Barat B."/>
            <person name="Waligurski E."/>
            <person name="Medina S."/>
            <person name="Paddock L."/>
            <person name="Mostad J."/>
        </authorList>
    </citation>
    <scope>NUCLEOTIDE SEQUENCE [LARGE SCALE GENOMIC DNA]</scope>
    <source>
        <strain evidence="11 12">DFI.1.1</strain>
    </source>
</reference>
<dbReference type="InterPro" id="IPR003660">
    <property type="entry name" value="HAMP_dom"/>
</dbReference>
<accession>A0ABT1SQB7</accession>
<dbReference type="InterPro" id="IPR003661">
    <property type="entry name" value="HisK_dim/P_dom"/>
</dbReference>
<dbReference type="PROSITE" id="PS50109">
    <property type="entry name" value="HIS_KIN"/>
    <property type="match status" value="1"/>
</dbReference>
<proteinExistence type="predicted"/>
<keyword evidence="8" id="KW-0472">Membrane</keyword>
<dbReference type="PRINTS" id="PR00344">
    <property type="entry name" value="BCTRLSENSOR"/>
</dbReference>
<dbReference type="PANTHER" id="PTHR43547">
    <property type="entry name" value="TWO-COMPONENT HISTIDINE KINASE"/>
    <property type="match status" value="1"/>
</dbReference>
<dbReference type="Gene3D" id="6.10.340.10">
    <property type="match status" value="1"/>
</dbReference>
<evidence type="ECO:0000256" key="6">
    <source>
        <dbReference type="ARBA" id="ARBA00022777"/>
    </source>
</evidence>
<evidence type="ECO:0000256" key="7">
    <source>
        <dbReference type="ARBA" id="ARBA00023012"/>
    </source>
</evidence>
<evidence type="ECO:0000313" key="11">
    <source>
        <dbReference type="EMBL" id="MCQ5341823.1"/>
    </source>
</evidence>
<evidence type="ECO:0000256" key="2">
    <source>
        <dbReference type="ARBA" id="ARBA00004370"/>
    </source>
</evidence>
<dbReference type="Pfam" id="PF00672">
    <property type="entry name" value="HAMP"/>
    <property type="match status" value="1"/>
</dbReference>
<keyword evidence="7" id="KW-0902">Two-component regulatory system</keyword>
<organism evidence="11 12">
    <name type="scientific">Megasphaera massiliensis</name>
    <dbReference type="NCBI Taxonomy" id="1232428"/>
    <lineage>
        <taxon>Bacteria</taxon>
        <taxon>Bacillati</taxon>
        <taxon>Bacillota</taxon>
        <taxon>Negativicutes</taxon>
        <taxon>Veillonellales</taxon>
        <taxon>Veillonellaceae</taxon>
        <taxon>Megasphaera</taxon>
    </lineage>
</organism>
<dbReference type="PANTHER" id="PTHR43547:SF2">
    <property type="entry name" value="HYBRID SIGNAL TRANSDUCTION HISTIDINE KINASE C"/>
    <property type="match status" value="1"/>
</dbReference>
<dbReference type="SMART" id="SM00304">
    <property type="entry name" value="HAMP"/>
    <property type="match status" value="1"/>
</dbReference>
<evidence type="ECO:0000256" key="4">
    <source>
        <dbReference type="ARBA" id="ARBA00022553"/>
    </source>
</evidence>
<dbReference type="PROSITE" id="PS50885">
    <property type="entry name" value="HAMP"/>
    <property type="match status" value="1"/>
</dbReference>
<dbReference type="InterPro" id="IPR036890">
    <property type="entry name" value="HATPase_C_sf"/>
</dbReference>
<gene>
    <name evidence="11" type="ORF">NE675_02060</name>
</gene>
<evidence type="ECO:0000259" key="10">
    <source>
        <dbReference type="PROSITE" id="PS50885"/>
    </source>
</evidence>
<dbReference type="CDD" id="cd06225">
    <property type="entry name" value="HAMP"/>
    <property type="match status" value="1"/>
</dbReference>
<evidence type="ECO:0000256" key="3">
    <source>
        <dbReference type="ARBA" id="ARBA00012438"/>
    </source>
</evidence>
<keyword evidence="5" id="KW-0808">Transferase</keyword>
<dbReference type="InterPro" id="IPR003594">
    <property type="entry name" value="HATPase_dom"/>
</dbReference>
<keyword evidence="6 11" id="KW-0418">Kinase</keyword>
<evidence type="ECO:0000256" key="5">
    <source>
        <dbReference type="ARBA" id="ARBA00022679"/>
    </source>
</evidence>
<evidence type="ECO:0000256" key="1">
    <source>
        <dbReference type="ARBA" id="ARBA00000085"/>
    </source>
</evidence>
<dbReference type="Pfam" id="PF02518">
    <property type="entry name" value="HATPase_c"/>
    <property type="match status" value="1"/>
</dbReference>
<name>A0ABT1SQB7_9FIRM</name>
<dbReference type="Pfam" id="PF00512">
    <property type="entry name" value="HisKA"/>
    <property type="match status" value="1"/>
</dbReference>
<dbReference type="SMART" id="SM00388">
    <property type="entry name" value="HisKA"/>
    <property type="match status" value="1"/>
</dbReference>
<dbReference type="EC" id="2.7.13.3" evidence="3"/>
<dbReference type="GO" id="GO:0016301">
    <property type="term" value="F:kinase activity"/>
    <property type="evidence" value="ECO:0007669"/>
    <property type="project" value="UniProtKB-KW"/>
</dbReference>
<comment type="caution">
    <text evidence="11">The sequence shown here is derived from an EMBL/GenBank/DDBJ whole genome shotgun (WGS) entry which is preliminary data.</text>
</comment>
<dbReference type="Gene3D" id="1.10.287.130">
    <property type="match status" value="1"/>
</dbReference>
<dbReference type="SUPFAM" id="SSF55874">
    <property type="entry name" value="ATPase domain of HSP90 chaperone/DNA topoisomerase II/histidine kinase"/>
    <property type="match status" value="1"/>
</dbReference>
<feature type="transmembrane region" description="Helical" evidence="8">
    <location>
        <begin position="81"/>
        <end position="100"/>
    </location>
</feature>
<comment type="subcellular location">
    <subcellularLocation>
        <location evidence="2">Membrane</location>
    </subcellularLocation>
</comment>